<accession>A0ACC3ACS5</accession>
<comment type="caution">
    <text evidence="1">The sequence shown here is derived from an EMBL/GenBank/DDBJ whole genome shotgun (WGS) entry which is preliminary data.</text>
</comment>
<reference evidence="1" key="1">
    <citation type="submission" date="2022-10" db="EMBL/GenBank/DDBJ databases">
        <title>Culturing micro-colonial fungi from biological soil crusts in the Mojave desert and describing Neophaeococcomyces mojavensis, and introducing the new genera and species Taxawa tesnikishii.</title>
        <authorList>
            <person name="Kurbessoian T."/>
            <person name="Stajich J.E."/>
        </authorList>
    </citation>
    <scope>NUCLEOTIDE SEQUENCE</scope>
    <source>
        <strain evidence="1">JES_112</strain>
    </source>
</reference>
<keyword evidence="2" id="KW-1185">Reference proteome</keyword>
<evidence type="ECO:0000313" key="2">
    <source>
        <dbReference type="Proteomes" id="UP001172386"/>
    </source>
</evidence>
<dbReference type="Proteomes" id="UP001172386">
    <property type="component" value="Unassembled WGS sequence"/>
</dbReference>
<sequence length="137" mass="15922">MAANSIALKHWKRIISRWPVDKVRPEAVSFQTLMKKRLEKYENPAKASEAAKVKGNEANVQPVDLTWNENKEMKQANVLYSLLENRFERENPLPNSLRYPESNKTHYDDVVRESEQAPSRGLFTNLANRLKGMIRLK</sequence>
<evidence type="ECO:0000313" key="1">
    <source>
        <dbReference type="EMBL" id="KAJ9659706.1"/>
    </source>
</evidence>
<dbReference type="EMBL" id="JAPDRQ010000037">
    <property type="protein sequence ID" value="KAJ9659706.1"/>
    <property type="molecule type" value="Genomic_DNA"/>
</dbReference>
<proteinExistence type="predicted"/>
<gene>
    <name evidence="1" type="ORF">H2198_002954</name>
</gene>
<organism evidence="1 2">
    <name type="scientific">Neophaeococcomyces mojaviensis</name>
    <dbReference type="NCBI Taxonomy" id="3383035"/>
    <lineage>
        <taxon>Eukaryota</taxon>
        <taxon>Fungi</taxon>
        <taxon>Dikarya</taxon>
        <taxon>Ascomycota</taxon>
        <taxon>Pezizomycotina</taxon>
        <taxon>Eurotiomycetes</taxon>
        <taxon>Chaetothyriomycetidae</taxon>
        <taxon>Chaetothyriales</taxon>
        <taxon>Chaetothyriales incertae sedis</taxon>
        <taxon>Neophaeococcomyces</taxon>
    </lineage>
</organism>
<protein>
    <submittedName>
        <fullName evidence="1">Uncharacterized protein</fullName>
    </submittedName>
</protein>
<name>A0ACC3ACS5_9EURO</name>